<protein>
    <submittedName>
        <fullName evidence="1">Uncharacterized protein</fullName>
    </submittedName>
</protein>
<dbReference type="AlphaFoldDB" id="A0A4R7VNT8"/>
<accession>A0A4R7VNT8</accession>
<dbReference type="OrthoDB" id="4871711at2"/>
<gene>
    <name evidence="1" type="ORF">CLV71_106364</name>
</gene>
<evidence type="ECO:0000313" key="2">
    <source>
        <dbReference type="Proteomes" id="UP000294927"/>
    </source>
</evidence>
<dbReference type="EMBL" id="SOCP01000006">
    <property type="protein sequence ID" value="TDV51018.1"/>
    <property type="molecule type" value="Genomic_DNA"/>
</dbReference>
<comment type="caution">
    <text evidence="1">The sequence shown here is derived from an EMBL/GenBank/DDBJ whole genome shotgun (WGS) entry which is preliminary data.</text>
</comment>
<evidence type="ECO:0000313" key="1">
    <source>
        <dbReference type="EMBL" id="TDV51018.1"/>
    </source>
</evidence>
<reference evidence="1 2" key="1">
    <citation type="submission" date="2019-03" db="EMBL/GenBank/DDBJ databases">
        <title>Genomic Encyclopedia of Archaeal and Bacterial Type Strains, Phase II (KMG-II): from individual species to whole genera.</title>
        <authorList>
            <person name="Goeker M."/>
        </authorList>
    </citation>
    <scope>NUCLEOTIDE SEQUENCE [LARGE SCALE GENOMIC DNA]</scope>
    <source>
        <strain evidence="1 2">DSM 45499</strain>
    </source>
</reference>
<keyword evidence="2" id="KW-1185">Reference proteome</keyword>
<organism evidence="1 2">
    <name type="scientific">Actinophytocola oryzae</name>
    <dbReference type="NCBI Taxonomy" id="502181"/>
    <lineage>
        <taxon>Bacteria</taxon>
        <taxon>Bacillati</taxon>
        <taxon>Actinomycetota</taxon>
        <taxon>Actinomycetes</taxon>
        <taxon>Pseudonocardiales</taxon>
        <taxon>Pseudonocardiaceae</taxon>
    </lineage>
</organism>
<proteinExistence type="predicted"/>
<dbReference type="Proteomes" id="UP000294927">
    <property type="component" value="Unassembled WGS sequence"/>
</dbReference>
<sequence>MTLGNNGLRNLWGARQLASDRIKRLIDYRINERIPLERLEHYYGKIDRLADEHHESVGDLRGRLDDLQRRFDEVERLQRWTANELERIVPQVAAQESQLESLREKISAAPGGDEAQAAESRTLIDEIRREHAQVRVRLTAVAQYEDRLRKLEDRSE</sequence>
<name>A0A4R7VNT8_9PSEU</name>